<dbReference type="EC" id="3.1.26.5" evidence="6"/>
<proteinExistence type="inferred from homology"/>
<keyword evidence="1 6" id="KW-0819">tRNA processing</keyword>
<evidence type="ECO:0000256" key="2">
    <source>
        <dbReference type="ARBA" id="ARBA00022722"/>
    </source>
</evidence>
<dbReference type="GO" id="GO:0001682">
    <property type="term" value="P:tRNA 5'-leader removal"/>
    <property type="evidence" value="ECO:0007669"/>
    <property type="project" value="UniProtKB-UniRule"/>
</dbReference>
<dbReference type="HAMAP" id="MF_00227">
    <property type="entry name" value="RNase_P"/>
    <property type="match status" value="1"/>
</dbReference>
<keyword evidence="3 6" id="KW-0255">Endonuclease</keyword>
<evidence type="ECO:0000256" key="3">
    <source>
        <dbReference type="ARBA" id="ARBA00022759"/>
    </source>
</evidence>
<evidence type="ECO:0000256" key="5">
    <source>
        <dbReference type="ARBA" id="ARBA00022884"/>
    </source>
</evidence>
<name>A0A1R3T5I3_9BACT</name>
<comment type="similarity">
    <text evidence="6">Belongs to the RnpA family.</text>
</comment>
<dbReference type="InterPro" id="IPR020568">
    <property type="entry name" value="Ribosomal_Su5_D2-typ_SF"/>
</dbReference>
<accession>A0A1R3T5I3</accession>
<evidence type="ECO:0000256" key="1">
    <source>
        <dbReference type="ARBA" id="ARBA00022694"/>
    </source>
</evidence>
<reference evidence="7 8" key="1">
    <citation type="submission" date="2016-08" db="EMBL/GenBank/DDBJ databases">
        <authorList>
            <person name="Seilhamer J.J."/>
        </authorList>
    </citation>
    <scope>NUCLEOTIDE SEQUENCE [LARGE SCALE GENOMIC DNA]</scope>
    <source>
        <strain evidence="7">M3/6</strain>
    </source>
</reference>
<keyword evidence="8" id="KW-1185">Reference proteome</keyword>
<dbReference type="InterPro" id="IPR000100">
    <property type="entry name" value="RNase_P"/>
</dbReference>
<dbReference type="SUPFAM" id="SSF54211">
    <property type="entry name" value="Ribosomal protein S5 domain 2-like"/>
    <property type="match status" value="1"/>
</dbReference>
<dbReference type="STRING" id="1642647.PSM36_2666"/>
<dbReference type="KEGG" id="psac:PSM36_2666"/>
<comment type="subunit">
    <text evidence="6">Consists of a catalytic RNA component (M1 or rnpB) and a protein subunit.</text>
</comment>
<protein>
    <recommendedName>
        <fullName evidence="6">Ribonuclease P protein component</fullName>
        <shortName evidence="6">RNase P protein</shortName>
        <shortName evidence="6">RNaseP protein</shortName>
        <ecNumber evidence="6">3.1.26.5</ecNumber>
    </recommendedName>
    <alternativeName>
        <fullName evidence="6">Protein C5</fullName>
    </alternativeName>
</protein>
<comment type="catalytic activity">
    <reaction evidence="6">
        <text>Endonucleolytic cleavage of RNA, removing 5'-extranucleotides from tRNA precursor.</text>
        <dbReference type="EC" id="3.1.26.5"/>
    </reaction>
</comment>
<dbReference type="GO" id="GO:0030677">
    <property type="term" value="C:ribonuclease P complex"/>
    <property type="evidence" value="ECO:0007669"/>
    <property type="project" value="TreeGrafter"/>
</dbReference>
<sequence length="132" mass="15584">MERFRFTKKERVTGEKRIEALFTQGRSFMSYPFRIVYLETAQYGSMPLSILISIPKKRVKSAVDRNRMKRLGREAYRLNKHLFLPNGLAENEHLDVAFIYVADKLCDYATVEKGIRKAIKELNHRIEEKKQC</sequence>
<dbReference type="Gene3D" id="3.30.230.10">
    <property type="match status" value="1"/>
</dbReference>
<dbReference type="Pfam" id="PF00825">
    <property type="entry name" value="Ribonuclease_P"/>
    <property type="match status" value="1"/>
</dbReference>
<dbReference type="Proteomes" id="UP000187464">
    <property type="component" value="Chromosome I"/>
</dbReference>
<comment type="function">
    <text evidence="6">RNaseP catalyzes the removal of the 5'-leader sequence from pre-tRNA to produce the mature 5'-terminus. It can also cleave other RNA substrates such as 4.5S RNA. The protein component plays an auxiliary but essential role in vivo by binding to the 5'-leader sequence and broadening the substrate specificity of the ribozyme.</text>
</comment>
<evidence type="ECO:0000313" key="7">
    <source>
        <dbReference type="EMBL" id="SCD21462.1"/>
    </source>
</evidence>
<dbReference type="GO" id="GO:0000049">
    <property type="term" value="F:tRNA binding"/>
    <property type="evidence" value="ECO:0007669"/>
    <property type="project" value="UniProtKB-UniRule"/>
</dbReference>
<keyword evidence="2 6" id="KW-0540">Nuclease</keyword>
<dbReference type="RefSeq" id="WP_076932257.1">
    <property type="nucleotide sequence ID" value="NZ_LT605205.1"/>
</dbReference>
<dbReference type="GO" id="GO:0042781">
    <property type="term" value="F:3'-tRNA processing endoribonuclease activity"/>
    <property type="evidence" value="ECO:0007669"/>
    <property type="project" value="TreeGrafter"/>
</dbReference>
<dbReference type="InterPro" id="IPR014721">
    <property type="entry name" value="Ribsml_uS5_D2-typ_fold_subgr"/>
</dbReference>
<keyword evidence="4 6" id="KW-0378">Hydrolase</keyword>
<keyword evidence="5 6" id="KW-0694">RNA-binding</keyword>
<evidence type="ECO:0000313" key="8">
    <source>
        <dbReference type="Proteomes" id="UP000187464"/>
    </source>
</evidence>
<gene>
    <name evidence="6" type="primary">rnpA</name>
    <name evidence="7" type="ORF">PSM36_2666</name>
</gene>
<evidence type="ECO:0000256" key="6">
    <source>
        <dbReference type="HAMAP-Rule" id="MF_00227"/>
    </source>
</evidence>
<dbReference type="GO" id="GO:0004526">
    <property type="term" value="F:ribonuclease P activity"/>
    <property type="evidence" value="ECO:0007669"/>
    <property type="project" value="UniProtKB-UniRule"/>
</dbReference>
<evidence type="ECO:0000256" key="4">
    <source>
        <dbReference type="ARBA" id="ARBA00022801"/>
    </source>
</evidence>
<organism evidence="7 8">
    <name type="scientific">Proteiniphilum saccharofermentans</name>
    <dbReference type="NCBI Taxonomy" id="1642647"/>
    <lineage>
        <taxon>Bacteria</taxon>
        <taxon>Pseudomonadati</taxon>
        <taxon>Bacteroidota</taxon>
        <taxon>Bacteroidia</taxon>
        <taxon>Bacteroidales</taxon>
        <taxon>Dysgonomonadaceae</taxon>
        <taxon>Proteiniphilum</taxon>
    </lineage>
</organism>
<dbReference type="PANTHER" id="PTHR33992">
    <property type="entry name" value="RIBONUCLEASE P PROTEIN COMPONENT"/>
    <property type="match status" value="1"/>
</dbReference>
<dbReference type="EMBL" id="LT605205">
    <property type="protein sequence ID" value="SCD21462.1"/>
    <property type="molecule type" value="Genomic_DNA"/>
</dbReference>
<dbReference type="AlphaFoldDB" id="A0A1R3T5I3"/>
<dbReference type="PANTHER" id="PTHR33992:SF1">
    <property type="entry name" value="RIBONUCLEASE P PROTEIN COMPONENT"/>
    <property type="match status" value="1"/>
</dbReference>